<accession>A0A3B1C9V7</accession>
<dbReference type="CDD" id="cd02440">
    <property type="entry name" value="AdoMet_MTases"/>
    <property type="match status" value="1"/>
</dbReference>
<sequence>MASDPYKVVSMIYDHMMHRLSYNEWAKYIIDIKTFYKNDAEKFLEIACGTGKLDKYLEKSFNDIVLLDISKSMLDCIPSSKKRVCANMTRQPFKSNFDFIYSTFDSINYITDEEEIVKYMGEIRNILSDDGIFTFDASLETNSIKNVKRLNRVNKFRGMEYKQVSKYEKDIRLHMNSFRMKLANGEIIEEVHTQKIYDFEFYFDAAERAGLHVLDCFEAFTFEDANEESERIQFIMKKL</sequence>
<feature type="domain" description="Methyltransferase type 11" evidence="1">
    <location>
        <begin position="44"/>
        <end position="134"/>
    </location>
</feature>
<proteinExistence type="predicted"/>
<protein>
    <recommendedName>
        <fullName evidence="1">Methyltransferase type 11 domain-containing protein</fullName>
    </recommendedName>
</protein>
<dbReference type="AlphaFoldDB" id="A0A3B1C9V7"/>
<organism evidence="2">
    <name type="scientific">hydrothermal vent metagenome</name>
    <dbReference type="NCBI Taxonomy" id="652676"/>
    <lineage>
        <taxon>unclassified sequences</taxon>
        <taxon>metagenomes</taxon>
        <taxon>ecological metagenomes</taxon>
    </lineage>
</organism>
<dbReference type="Gene3D" id="2.20.25.110">
    <property type="entry name" value="S-adenosyl-L-methionine-dependent methyltransferases"/>
    <property type="match status" value="1"/>
</dbReference>
<evidence type="ECO:0000259" key="1">
    <source>
        <dbReference type="Pfam" id="PF08241"/>
    </source>
</evidence>
<dbReference type="Pfam" id="PF08241">
    <property type="entry name" value="Methyltransf_11"/>
    <property type="match status" value="1"/>
</dbReference>
<dbReference type="Gene3D" id="3.40.50.150">
    <property type="entry name" value="Vaccinia Virus protein VP39"/>
    <property type="match status" value="1"/>
</dbReference>
<dbReference type="EMBL" id="UOGD01000253">
    <property type="protein sequence ID" value="VAX23441.1"/>
    <property type="molecule type" value="Genomic_DNA"/>
</dbReference>
<reference evidence="2" key="1">
    <citation type="submission" date="2018-06" db="EMBL/GenBank/DDBJ databases">
        <authorList>
            <person name="Zhirakovskaya E."/>
        </authorList>
    </citation>
    <scope>NUCLEOTIDE SEQUENCE</scope>
</reference>
<dbReference type="InterPro" id="IPR029063">
    <property type="entry name" value="SAM-dependent_MTases_sf"/>
</dbReference>
<gene>
    <name evidence="2" type="ORF">MNBD_IGNAVI01-289</name>
</gene>
<evidence type="ECO:0000313" key="2">
    <source>
        <dbReference type="EMBL" id="VAX23441.1"/>
    </source>
</evidence>
<dbReference type="InterPro" id="IPR013216">
    <property type="entry name" value="Methyltransf_11"/>
</dbReference>
<name>A0A3B1C9V7_9ZZZZ</name>
<dbReference type="GO" id="GO:0008757">
    <property type="term" value="F:S-adenosylmethionine-dependent methyltransferase activity"/>
    <property type="evidence" value="ECO:0007669"/>
    <property type="project" value="InterPro"/>
</dbReference>
<dbReference type="SUPFAM" id="SSF53335">
    <property type="entry name" value="S-adenosyl-L-methionine-dependent methyltransferases"/>
    <property type="match status" value="1"/>
</dbReference>